<evidence type="ECO:0000256" key="5">
    <source>
        <dbReference type="SAM" id="MobiDB-lite"/>
    </source>
</evidence>
<reference evidence="7 8" key="1">
    <citation type="journal article" date="2014" name="Mol. Plant">
        <title>Chromosome Scale Genome Assembly and Transcriptome Profiling of Nannochloropsis gaditana in Nitrogen Depletion.</title>
        <authorList>
            <person name="Corteggiani Carpinelli E."/>
            <person name="Telatin A."/>
            <person name="Vitulo N."/>
            <person name="Forcato C."/>
            <person name="D'Angelo M."/>
            <person name="Schiavon R."/>
            <person name="Vezzi A."/>
            <person name="Giacometti G.M."/>
            <person name="Morosinotto T."/>
            <person name="Valle G."/>
        </authorList>
    </citation>
    <scope>NUCLEOTIDE SEQUENCE [LARGE SCALE GENOMIC DNA]</scope>
    <source>
        <strain evidence="7 8">B-31</strain>
    </source>
</reference>
<evidence type="ECO:0000256" key="2">
    <source>
        <dbReference type="ARBA" id="ARBA00022771"/>
    </source>
</evidence>
<evidence type="ECO:0000313" key="8">
    <source>
        <dbReference type="Proteomes" id="UP000019335"/>
    </source>
</evidence>
<name>W7U5T8_9STRA</name>
<feature type="compositionally biased region" description="Polar residues" evidence="5">
    <location>
        <begin position="516"/>
        <end position="545"/>
    </location>
</feature>
<organism evidence="7 8">
    <name type="scientific">Nannochloropsis gaditana</name>
    <dbReference type="NCBI Taxonomy" id="72520"/>
    <lineage>
        <taxon>Eukaryota</taxon>
        <taxon>Sar</taxon>
        <taxon>Stramenopiles</taxon>
        <taxon>Ochrophyta</taxon>
        <taxon>Eustigmatophyceae</taxon>
        <taxon>Eustigmatales</taxon>
        <taxon>Monodopsidaceae</taxon>
        <taxon>Nannochloropsis</taxon>
    </lineage>
</organism>
<sequence>MDGEGDFTFMPALGEAASYPSPSPSSEAGNAESMDVVAGTEQPLGLGETPLVASHHHPLLSTPNPNTPCGGMDTECSLTSFLFQGDVIDAVQLSQDVVDSDAMEITEAREISSSVDAFDAPAIPCDTLTSLEDNGRDDDPFLSTLQDITMNVGADSEHSLVKELAGATKEASGIDAPTAFPDVLLSTFTSHTDMENRQENEDIIKATTPQEEAGGSGTLSETPTESNVAGKVEGEMEPSRAGDAFSVLPAASPAAFTCVTPSQKIEAGTPSGPLPQGEVMNRIAQGQAALVQSQSNQLRALVLWIATAPRLGLSESEPAYATFLHRRRPQSSRGACHIIDELEARLMQCFDARGRISRESAGDAVLDLMLQATSDENKVLLIEVLKTSTDTAVLERLVHNGVLRVLKHWVLEYNQATDDQAVLRFLLETLRDLPVTYESLRGSGLVALITKIKKDKLGGESLDKGRRSLGRLAEEVRTAWKKRVKEAAGASSPNAPLPPRLVPRHSVPPNAPKPGTESTGATVSDAETLSRPSISLSSGASSRPVNTDEGAGAATSESAPIKRRESERKRPIVSSTCPTGRTGLEDGRGPSGPARPKPKLGPTAAASDTLASTPSSHRRADGAGGNNGDAKGHRRVVWRDEKGGDLMDVLTFDVEEEVGGGEGGDWSEGTRHDRIRALAMRERQKEMELFKNVGGWSALGEQVKGRNGAKRGAGAKDVGRQALTPTTAWRALERLVVPHEKGGKRIEDGKSVVLRTPETVRLDAAQKLLLEVRYIRDGDIPFTPSEGLTVHAPQEGFTISPTIAFRFSTREGDVATSNASRGSVATGNSSAENVHVPLIPDTIKGIEILKNVPGWIRERLLANGNEVLHFCLASTSGFQKEIDQQKVYDVVRLLQAAETVRLEPHVQTRLCRNPSRFLPCVSSDGGLDMGLLARAFAEEDREEEQQFRIQQQQQQRDRNIPFHKMGGSGEETGRETGSHIRQSPLGETYSPPPRTSAYSMPHASGLRSSPGPVPPEDPLSERHVPRFWKPCKYFAPRKGAGSCRFGNRCRYLHEGISVRHGEQR</sequence>
<accession>W7U5T8</accession>
<dbReference type="SUPFAM" id="SSF47676">
    <property type="entry name" value="Conserved domain common to transcription factors TFIIS, elongin A, CRSP70"/>
    <property type="match status" value="1"/>
</dbReference>
<dbReference type="PROSITE" id="PS50103">
    <property type="entry name" value="ZF_C3H1"/>
    <property type="match status" value="1"/>
</dbReference>
<feature type="region of interest" description="Disordered" evidence="5">
    <location>
        <begin position="942"/>
        <end position="1021"/>
    </location>
</feature>
<proteinExistence type="predicted"/>
<dbReference type="InterPro" id="IPR041367">
    <property type="entry name" value="Znf-CCCH_4"/>
</dbReference>
<dbReference type="AlphaFoldDB" id="W7U5T8"/>
<feature type="region of interest" description="Disordered" evidence="5">
    <location>
        <begin position="14"/>
        <end position="68"/>
    </location>
</feature>
<evidence type="ECO:0000313" key="7">
    <source>
        <dbReference type="EMBL" id="EWM27959.1"/>
    </source>
</evidence>
<evidence type="ECO:0000256" key="4">
    <source>
        <dbReference type="PROSITE-ProRule" id="PRU00723"/>
    </source>
</evidence>
<gene>
    <name evidence="7" type="ORF">Naga_100008g30</name>
</gene>
<evidence type="ECO:0000259" key="6">
    <source>
        <dbReference type="PROSITE" id="PS50103"/>
    </source>
</evidence>
<protein>
    <submittedName>
        <fullName evidence="7">Ult-like transcription factor</fullName>
    </submittedName>
</protein>
<dbReference type="GO" id="GO:0008270">
    <property type="term" value="F:zinc ion binding"/>
    <property type="evidence" value="ECO:0007669"/>
    <property type="project" value="UniProtKB-KW"/>
</dbReference>
<dbReference type="EMBL" id="AZIL01000356">
    <property type="protein sequence ID" value="EWM27959.1"/>
    <property type="molecule type" value="Genomic_DNA"/>
</dbReference>
<comment type="caution">
    <text evidence="7">The sequence shown here is derived from an EMBL/GenBank/DDBJ whole genome shotgun (WGS) entry which is preliminary data.</text>
</comment>
<feature type="domain" description="C3H1-type" evidence="6">
    <location>
        <begin position="1030"/>
        <end position="1056"/>
    </location>
</feature>
<keyword evidence="1 4" id="KW-0479">Metal-binding</keyword>
<evidence type="ECO:0000256" key="1">
    <source>
        <dbReference type="ARBA" id="ARBA00022723"/>
    </source>
</evidence>
<dbReference type="Gene3D" id="1.20.930.10">
    <property type="entry name" value="Conserved domain common to transcription factors TFIIS, elongin A, CRSP70"/>
    <property type="match status" value="1"/>
</dbReference>
<feature type="region of interest" description="Disordered" evidence="5">
    <location>
        <begin position="206"/>
        <end position="227"/>
    </location>
</feature>
<feature type="compositionally biased region" description="Basic and acidic residues" evidence="5">
    <location>
        <begin position="560"/>
        <end position="570"/>
    </location>
</feature>
<keyword evidence="2 4" id="KW-0863">Zinc-finger</keyword>
<feature type="compositionally biased region" description="Polar residues" evidence="5">
    <location>
        <begin position="218"/>
        <end position="227"/>
    </location>
</feature>
<feature type="zinc finger region" description="C3H1-type" evidence="4">
    <location>
        <begin position="1030"/>
        <end position="1056"/>
    </location>
</feature>
<feature type="compositionally biased region" description="Low complexity" evidence="5">
    <location>
        <begin position="15"/>
        <end position="28"/>
    </location>
</feature>
<dbReference type="InterPro" id="IPR000571">
    <property type="entry name" value="Znf_CCCH"/>
</dbReference>
<dbReference type="Pfam" id="PF18044">
    <property type="entry name" value="zf-CCCH_4"/>
    <property type="match status" value="1"/>
</dbReference>
<keyword evidence="8" id="KW-1185">Reference proteome</keyword>
<dbReference type="InterPro" id="IPR035441">
    <property type="entry name" value="TFIIS/LEDGF_dom_sf"/>
</dbReference>
<evidence type="ECO:0000256" key="3">
    <source>
        <dbReference type="ARBA" id="ARBA00022833"/>
    </source>
</evidence>
<feature type="region of interest" description="Disordered" evidence="5">
    <location>
        <begin position="484"/>
        <end position="632"/>
    </location>
</feature>
<dbReference type="OrthoDB" id="10313972at2759"/>
<dbReference type="Proteomes" id="UP000019335">
    <property type="component" value="Chromosome 5"/>
</dbReference>
<keyword evidence="3 4" id="KW-0862">Zinc</keyword>